<feature type="domain" description="GAG-pre-integrase" evidence="1">
    <location>
        <begin position="249"/>
        <end position="314"/>
    </location>
</feature>
<gene>
    <name evidence="2" type="ORF">LIER_08401</name>
</gene>
<dbReference type="InterPro" id="IPR036397">
    <property type="entry name" value="RNaseH_sf"/>
</dbReference>
<evidence type="ECO:0000313" key="2">
    <source>
        <dbReference type="EMBL" id="GAA0149152.1"/>
    </source>
</evidence>
<accession>A0AAV3PBR7</accession>
<dbReference type="GO" id="GO:0003676">
    <property type="term" value="F:nucleic acid binding"/>
    <property type="evidence" value="ECO:0007669"/>
    <property type="project" value="InterPro"/>
</dbReference>
<reference evidence="2 3" key="1">
    <citation type="submission" date="2024-01" db="EMBL/GenBank/DDBJ databases">
        <title>The complete chloroplast genome sequence of Lithospermum erythrorhizon: insights into the phylogenetic relationship among Boraginaceae species and the maternal lineages of purple gromwells.</title>
        <authorList>
            <person name="Okada T."/>
            <person name="Watanabe K."/>
        </authorList>
    </citation>
    <scope>NUCLEOTIDE SEQUENCE [LARGE SCALE GENOMIC DNA]</scope>
</reference>
<dbReference type="Pfam" id="PF13976">
    <property type="entry name" value="gag_pre-integrs"/>
    <property type="match status" value="1"/>
</dbReference>
<evidence type="ECO:0000313" key="3">
    <source>
        <dbReference type="Proteomes" id="UP001454036"/>
    </source>
</evidence>
<keyword evidence="3" id="KW-1185">Reference proteome</keyword>
<organism evidence="2 3">
    <name type="scientific">Lithospermum erythrorhizon</name>
    <name type="common">Purple gromwell</name>
    <name type="synonym">Lithospermum officinale var. erythrorhizon</name>
    <dbReference type="NCBI Taxonomy" id="34254"/>
    <lineage>
        <taxon>Eukaryota</taxon>
        <taxon>Viridiplantae</taxon>
        <taxon>Streptophyta</taxon>
        <taxon>Embryophyta</taxon>
        <taxon>Tracheophyta</taxon>
        <taxon>Spermatophyta</taxon>
        <taxon>Magnoliopsida</taxon>
        <taxon>eudicotyledons</taxon>
        <taxon>Gunneridae</taxon>
        <taxon>Pentapetalae</taxon>
        <taxon>asterids</taxon>
        <taxon>lamiids</taxon>
        <taxon>Boraginales</taxon>
        <taxon>Boraginaceae</taxon>
        <taxon>Boraginoideae</taxon>
        <taxon>Lithospermeae</taxon>
        <taxon>Lithospermum</taxon>
    </lineage>
</organism>
<sequence length="378" mass="42640">MQLRHKFQHFKKGDLPMVDYLQQLHSIYYNLKVVGEPLKDSDLVDQTLLGLPSTFHAFKTVINAQLVRPSFLDIRPFLLGEKDNVLLTQKDHPLLIWLCTLLLVHLKGIPIPEITHQEVETNSTSSEVHLITPIDLKPLIQPTITPISPNRLTIKAEMMVFLVLHLTLFCLSKDPQNVKFVRLSTTQHWSVLTDPITHLHLPICTNLLQLCTLTMMLVLLGTPTMALQLTWQDQATQQPQLSCSSHGSLYPFTSAALQAFSSQVVSAAPPSSDIWHNRVGHPNSTVLASLVENKFISCNIKSTGICNVCQLGKHVMKSFHSSITQVTLPFPLVFSDVWESLVLSPSNFKYYVVFIDAHTKYTWVYPMKKKSDTLSSLQ</sequence>
<dbReference type="Proteomes" id="UP001454036">
    <property type="component" value="Unassembled WGS sequence"/>
</dbReference>
<name>A0AAV3PBR7_LITER</name>
<dbReference type="InterPro" id="IPR025724">
    <property type="entry name" value="GAG-pre-integrase_dom"/>
</dbReference>
<dbReference type="PANTHER" id="PTHR47481">
    <property type="match status" value="1"/>
</dbReference>
<dbReference type="PANTHER" id="PTHR47481:SF29">
    <property type="entry name" value="RETROTRANSPOSON GAG DOMAIN-CONTAINING PROTEIN"/>
    <property type="match status" value="1"/>
</dbReference>
<protein>
    <recommendedName>
        <fullName evidence="1">GAG-pre-integrase domain-containing protein</fullName>
    </recommendedName>
</protein>
<evidence type="ECO:0000259" key="1">
    <source>
        <dbReference type="Pfam" id="PF13976"/>
    </source>
</evidence>
<dbReference type="EMBL" id="BAABME010001356">
    <property type="protein sequence ID" value="GAA0149152.1"/>
    <property type="molecule type" value="Genomic_DNA"/>
</dbReference>
<dbReference type="Gene3D" id="3.30.420.10">
    <property type="entry name" value="Ribonuclease H-like superfamily/Ribonuclease H"/>
    <property type="match status" value="1"/>
</dbReference>
<dbReference type="InterPro" id="IPR012337">
    <property type="entry name" value="RNaseH-like_sf"/>
</dbReference>
<comment type="caution">
    <text evidence="2">The sequence shown here is derived from an EMBL/GenBank/DDBJ whole genome shotgun (WGS) entry which is preliminary data.</text>
</comment>
<proteinExistence type="predicted"/>
<dbReference type="SUPFAM" id="SSF53098">
    <property type="entry name" value="Ribonuclease H-like"/>
    <property type="match status" value="1"/>
</dbReference>
<dbReference type="AlphaFoldDB" id="A0AAV3PBR7"/>